<dbReference type="RefSeq" id="WP_412442283.1">
    <property type="nucleotide sequence ID" value="NZ_CACRUT010000008.1"/>
</dbReference>
<protein>
    <submittedName>
        <fullName evidence="1">Bifunctional phosphatase/peptidyl-prolyl cis-trans isomerase</fullName>
    </submittedName>
</protein>
<accession>A0A6N3A6G3</accession>
<dbReference type="NCBIfam" id="TIGR01484">
    <property type="entry name" value="HAD-SF-IIB"/>
    <property type="match status" value="1"/>
</dbReference>
<dbReference type="SFLD" id="SFLDG01140">
    <property type="entry name" value="C2.B:_Phosphomannomutase_and_P"/>
    <property type="match status" value="1"/>
</dbReference>
<name>A0A6N3A6G3_9BACT</name>
<organism evidence="1">
    <name type="scientific">Paraprevotella clara</name>
    <dbReference type="NCBI Taxonomy" id="454154"/>
    <lineage>
        <taxon>Bacteria</taxon>
        <taxon>Pseudomonadati</taxon>
        <taxon>Bacteroidota</taxon>
        <taxon>Bacteroidia</taxon>
        <taxon>Bacteroidales</taxon>
        <taxon>Prevotellaceae</taxon>
        <taxon>Paraprevotella</taxon>
    </lineage>
</organism>
<reference evidence="1" key="1">
    <citation type="submission" date="2019-11" db="EMBL/GenBank/DDBJ databases">
        <authorList>
            <person name="Feng L."/>
        </authorList>
    </citation>
    <scope>NUCLEOTIDE SEQUENCE</scope>
    <source>
        <strain evidence="1">PclaraLFYP37</strain>
    </source>
</reference>
<dbReference type="GO" id="GO:0016853">
    <property type="term" value="F:isomerase activity"/>
    <property type="evidence" value="ECO:0007669"/>
    <property type="project" value="UniProtKB-KW"/>
</dbReference>
<dbReference type="InterPro" id="IPR006379">
    <property type="entry name" value="HAD-SF_hydro_IIB"/>
</dbReference>
<dbReference type="InterPro" id="IPR036412">
    <property type="entry name" value="HAD-like_sf"/>
</dbReference>
<dbReference type="Pfam" id="PF08282">
    <property type="entry name" value="Hydrolase_3"/>
    <property type="match status" value="1"/>
</dbReference>
<dbReference type="Gene3D" id="3.30.1240.10">
    <property type="match status" value="1"/>
</dbReference>
<dbReference type="GO" id="GO:0000287">
    <property type="term" value="F:magnesium ion binding"/>
    <property type="evidence" value="ECO:0007669"/>
    <property type="project" value="TreeGrafter"/>
</dbReference>
<keyword evidence="1" id="KW-0413">Isomerase</keyword>
<dbReference type="InterPro" id="IPR000150">
    <property type="entry name" value="Cof"/>
</dbReference>
<dbReference type="PANTHER" id="PTHR10000:SF25">
    <property type="entry name" value="PHOSPHATASE YKRA-RELATED"/>
    <property type="match status" value="1"/>
</dbReference>
<dbReference type="PROSITE" id="PS01228">
    <property type="entry name" value="COF_1"/>
    <property type="match status" value="1"/>
</dbReference>
<dbReference type="SUPFAM" id="SSF56784">
    <property type="entry name" value="HAD-like"/>
    <property type="match status" value="1"/>
</dbReference>
<sequence length="263" mass="28886">MGKIKAVFFDIDGTLVSFKTHRIPQSTLDAVAALRSRGIKVYIATGRPVPFIDNLGELEYDGMITVTGAHCFTRGGEIIFHRAVSTGSVERVVEHLTHGTDAYPVIFVCSDEMFITELNEDVDAVSRLLDIKMPTVRPASYARGKDVLQLISFFKADREPHFMTELMPDCTSMRWHPFFTDVIAGGVDKSVGIDKVLAYEGLSLDEAMAFGDGGNDVTMLSHVPYGIAMGNACDELKRVAAYVTDSVDEDGVEKALRHFGLID</sequence>
<dbReference type="GO" id="GO:0016791">
    <property type="term" value="F:phosphatase activity"/>
    <property type="evidence" value="ECO:0007669"/>
    <property type="project" value="UniProtKB-ARBA"/>
</dbReference>
<dbReference type="NCBIfam" id="TIGR00099">
    <property type="entry name" value="Cof-subfamily"/>
    <property type="match status" value="1"/>
</dbReference>
<dbReference type="GO" id="GO:0005829">
    <property type="term" value="C:cytosol"/>
    <property type="evidence" value="ECO:0007669"/>
    <property type="project" value="TreeGrafter"/>
</dbReference>
<dbReference type="Gene3D" id="3.40.50.1000">
    <property type="entry name" value="HAD superfamily/HAD-like"/>
    <property type="match status" value="1"/>
</dbReference>
<dbReference type="InterPro" id="IPR023214">
    <property type="entry name" value="HAD_sf"/>
</dbReference>
<proteinExistence type="predicted"/>
<dbReference type="EMBL" id="CACRUT010000008">
    <property type="protein sequence ID" value="VYT87875.1"/>
    <property type="molecule type" value="Genomic_DNA"/>
</dbReference>
<dbReference type="SFLD" id="SFLDS00003">
    <property type="entry name" value="Haloacid_Dehalogenase"/>
    <property type="match status" value="1"/>
</dbReference>
<dbReference type="SFLD" id="SFLDG01144">
    <property type="entry name" value="C2.B.4:_PGP_Like"/>
    <property type="match status" value="1"/>
</dbReference>
<dbReference type="PROSITE" id="PS01229">
    <property type="entry name" value="COF_2"/>
    <property type="match status" value="1"/>
</dbReference>
<evidence type="ECO:0000313" key="1">
    <source>
        <dbReference type="EMBL" id="VYT87875.1"/>
    </source>
</evidence>
<gene>
    <name evidence="1" type="ORF">PCLFYP37_01365</name>
</gene>
<dbReference type="AlphaFoldDB" id="A0A6N3A6G3"/>
<dbReference type="PANTHER" id="PTHR10000">
    <property type="entry name" value="PHOSPHOSERINE PHOSPHATASE"/>
    <property type="match status" value="1"/>
</dbReference>